<feature type="transmembrane region" description="Helical" evidence="1">
    <location>
        <begin position="80"/>
        <end position="99"/>
    </location>
</feature>
<dbReference type="EMBL" id="AUZZ01005293">
    <property type="protein sequence ID" value="EQD50177.1"/>
    <property type="molecule type" value="Genomic_DNA"/>
</dbReference>
<name>T0ZZW8_9ZZZZ</name>
<sequence>HAFTFWGFTVLLLTIIEAYGDLFQANFHIPLIGTNPFVGFIEDFFAVAVLVALLVFSIIRLRNAPQRLDRKSRFYGSHTGAAWITLGLISIVIITLLMYRGAQTNVGSDFPYSHWAFASHAVGYLLRPLGSSTNATLATVFLDLNVVAIVGFLVFLVHSKHLHIV</sequence>
<proteinExistence type="predicted"/>
<comment type="caution">
    <text evidence="2">The sequence shown here is derived from an EMBL/GenBank/DDBJ whole genome shotgun (WGS) entry which is preliminary data.</text>
</comment>
<organism evidence="2">
    <name type="scientific">mine drainage metagenome</name>
    <dbReference type="NCBI Taxonomy" id="410659"/>
    <lineage>
        <taxon>unclassified sequences</taxon>
        <taxon>metagenomes</taxon>
        <taxon>ecological metagenomes</taxon>
    </lineage>
</organism>
<accession>T0ZZW8</accession>
<feature type="non-terminal residue" evidence="2">
    <location>
        <position position="1"/>
    </location>
</feature>
<dbReference type="AlphaFoldDB" id="T0ZZW8"/>
<protein>
    <submittedName>
        <fullName evidence="2">Iron-sulfur-binding reductase</fullName>
    </submittedName>
</protein>
<feature type="transmembrane region" description="Helical" evidence="1">
    <location>
        <begin position="135"/>
        <end position="157"/>
    </location>
</feature>
<evidence type="ECO:0000256" key="1">
    <source>
        <dbReference type="SAM" id="Phobius"/>
    </source>
</evidence>
<reference evidence="2" key="1">
    <citation type="submission" date="2013-08" db="EMBL/GenBank/DDBJ databases">
        <authorList>
            <person name="Mendez C."/>
            <person name="Richter M."/>
            <person name="Ferrer M."/>
            <person name="Sanchez J."/>
        </authorList>
    </citation>
    <scope>NUCLEOTIDE SEQUENCE</scope>
</reference>
<keyword evidence="1" id="KW-1133">Transmembrane helix</keyword>
<feature type="transmembrane region" description="Helical" evidence="1">
    <location>
        <begin position="37"/>
        <end position="59"/>
    </location>
</feature>
<dbReference type="Gene3D" id="1.20.950.20">
    <property type="entry name" value="Transmembrane di-heme cytochromes, Chain C"/>
    <property type="match status" value="1"/>
</dbReference>
<keyword evidence="1" id="KW-0812">Transmembrane</keyword>
<keyword evidence="1" id="KW-0472">Membrane</keyword>
<feature type="non-terminal residue" evidence="2">
    <location>
        <position position="165"/>
    </location>
</feature>
<evidence type="ECO:0000313" key="2">
    <source>
        <dbReference type="EMBL" id="EQD50177.1"/>
    </source>
</evidence>
<gene>
    <name evidence="2" type="ORF">B2A_07397</name>
</gene>
<reference evidence="2" key="2">
    <citation type="journal article" date="2014" name="ISME J.">
        <title>Microbial stratification in low pH oxic and suboxic macroscopic growths along an acid mine drainage.</title>
        <authorList>
            <person name="Mendez-Garcia C."/>
            <person name="Mesa V."/>
            <person name="Sprenger R.R."/>
            <person name="Richter M."/>
            <person name="Diez M.S."/>
            <person name="Solano J."/>
            <person name="Bargiela R."/>
            <person name="Golyshina O.V."/>
            <person name="Manteca A."/>
            <person name="Ramos J.L."/>
            <person name="Gallego J.R."/>
            <person name="Llorente I."/>
            <person name="Martins Dos Santos V.A."/>
            <person name="Jensen O.N."/>
            <person name="Pelaez A.I."/>
            <person name="Sanchez J."/>
            <person name="Ferrer M."/>
        </authorList>
    </citation>
    <scope>NUCLEOTIDE SEQUENCE</scope>
</reference>